<evidence type="ECO:0000256" key="5">
    <source>
        <dbReference type="ARBA" id="ARBA00022989"/>
    </source>
</evidence>
<dbReference type="PANTHER" id="PTHR33884:SF3">
    <property type="entry name" value="UPF0410 PROTEIN YMGE"/>
    <property type="match status" value="1"/>
</dbReference>
<dbReference type="Proteomes" id="UP000216533">
    <property type="component" value="Unassembled WGS sequence"/>
</dbReference>
<proteinExistence type="inferred from homology"/>
<keyword evidence="6 7" id="KW-0472">Membrane</keyword>
<keyword evidence="4 7" id="KW-0812">Transmembrane</keyword>
<gene>
    <name evidence="8" type="ORF">CGZ92_06635</name>
</gene>
<evidence type="ECO:0000256" key="1">
    <source>
        <dbReference type="ARBA" id="ARBA00004651"/>
    </source>
</evidence>
<accession>A0A255E8P7</accession>
<sequence length="88" mass="9008">MGTIIAYIVIGLLGGAIAKAILPGRQGGGWIATILLGIAGALIGGFLGGLLFDVNYNDVFSFQGLITSIIGAIVLLVIYGFITKNKKA</sequence>
<keyword evidence="3" id="KW-1003">Cell membrane</keyword>
<dbReference type="RefSeq" id="WP_094450594.1">
    <property type="nucleotide sequence ID" value="NZ_NMVI01000015.1"/>
</dbReference>
<evidence type="ECO:0000313" key="8">
    <source>
        <dbReference type="EMBL" id="OYN87929.1"/>
    </source>
</evidence>
<evidence type="ECO:0000256" key="6">
    <source>
        <dbReference type="ARBA" id="ARBA00023136"/>
    </source>
</evidence>
<comment type="caution">
    <text evidence="8">The sequence shown here is derived from an EMBL/GenBank/DDBJ whole genome shotgun (WGS) entry which is preliminary data.</text>
</comment>
<evidence type="ECO:0000256" key="2">
    <source>
        <dbReference type="ARBA" id="ARBA00011006"/>
    </source>
</evidence>
<feature type="transmembrane region" description="Helical" evidence="7">
    <location>
        <begin position="29"/>
        <end position="52"/>
    </location>
</feature>
<organism evidence="8 9">
    <name type="scientific">Parenemella sanctibonifatiensis</name>
    <dbReference type="NCBI Taxonomy" id="2016505"/>
    <lineage>
        <taxon>Bacteria</taxon>
        <taxon>Bacillati</taxon>
        <taxon>Actinomycetota</taxon>
        <taxon>Actinomycetes</taxon>
        <taxon>Propionibacteriales</taxon>
        <taxon>Propionibacteriaceae</taxon>
        <taxon>Parenemella</taxon>
    </lineage>
</organism>
<dbReference type="InterPro" id="IPR007341">
    <property type="entry name" value="Transgly_assoc"/>
</dbReference>
<name>A0A255E8P7_9ACTN</name>
<dbReference type="AlphaFoldDB" id="A0A255E8P7"/>
<keyword evidence="5 7" id="KW-1133">Transmembrane helix</keyword>
<reference evidence="8 9" key="1">
    <citation type="submission" date="2017-07" db="EMBL/GenBank/DDBJ databases">
        <title>Draft whole genome sequences of clinical Proprionibacteriaceae strains.</title>
        <authorList>
            <person name="Bernier A.-M."/>
            <person name="Bernard K."/>
            <person name="Domingo M.-C."/>
        </authorList>
    </citation>
    <scope>NUCLEOTIDE SEQUENCE [LARGE SCALE GENOMIC DNA]</scope>
    <source>
        <strain evidence="8 9">NML 160184</strain>
    </source>
</reference>
<feature type="transmembrane region" description="Helical" evidence="7">
    <location>
        <begin position="64"/>
        <end position="82"/>
    </location>
</feature>
<comment type="similarity">
    <text evidence="2">Belongs to the UPF0410 family.</text>
</comment>
<feature type="transmembrane region" description="Helical" evidence="7">
    <location>
        <begin position="6"/>
        <end position="22"/>
    </location>
</feature>
<evidence type="ECO:0000256" key="3">
    <source>
        <dbReference type="ARBA" id="ARBA00022475"/>
    </source>
</evidence>
<evidence type="ECO:0000313" key="9">
    <source>
        <dbReference type="Proteomes" id="UP000216533"/>
    </source>
</evidence>
<protein>
    <submittedName>
        <fullName evidence="8">GlsB/YeaQ/YmgE family stress response membrane protein</fullName>
    </submittedName>
</protein>
<dbReference type="EMBL" id="NMVI01000015">
    <property type="protein sequence ID" value="OYN87929.1"/>
    <property type="molecule type" value="Genomic_DNA"/>
</dbReference>
<dbReference type="Pfam" id="PF04226">
    <property type="entry name" value="Transgly_assoc"/>
    <property type="match status" value="1"/>
</dbReference>
<evidence type="ECO:0000256" key="7">
    <source>
        <dbReference type="SAM" id="Phobius"/>
    </source>
</evidence>
<dbReference type="GO" id="GO:0005886">
    <property type="term" value="C:plasma membrane"/>
    <property type="evidence" value="ECO:0007669"/>
    <property type="project" value="UniProtKB-SubCell"/>
</dbReference>
<evidence type="ECO:0000256" key="4">
    <source>
        <dbReference type="ARBA" id="ARBA00022692"/>
    </source>
</evidence>
<dbReference type="PANTHER" id="PTHR33884">
    <property type="entry name" value="UPF0410 PROTEIN YMGE"/>
    <property type="match status" value="1"/>
</dbReference>
<comment type="subcellular location">
    <subcellularLocation>
        <location evidence="1">Cell membrane</location>
        <topology evidence="1">Multi-pass membrane protein</topology>
    </subcellularLocation>
</comment>